<dbReference type="Pfam" id="PF02518">
    <property type="entry name" value="HATPase_c"/>
    <property type="match status" value="1"/>
</dbReference>
<accession>X0XGP3</accession>
<evidence type="ECO:0000256" key="4">
    <source>
        <dbReference type="ARBA" id="ARBA00022777"/>
    </source>
</evidence>
<evidence type="ECO:0000259" key="5">
    <source>
        <dbReference type="PROSITE" id="PS50109"/>
    </source>
</evidence>
<dbReference type="EMBL" id="BARS01056295">
    <property type="protein sequence ID" value="GAG42295.1"/>
    <property type="molecule type" value="Genomic_DNA"/>
</dbReference>
<dbReference type="SMART" id="SM00387">
    <property type="entry name" value="HATPase_c"/>
    <property type="match status" value="1"/>
</dbReference>
<feature type="non-terminal residue" evidence="6">
    <location>
        <position position="1"/>
    </location>
</feature>
<sequence>ASAQAVVDELITRVRELSQDLRPAMLDDLGLLPSLLWYFERYAAQSGAQVTFEHAGLDRRFDPSIETAAYRMVQEALANVARHAGTIEVTVRAWADQDSLRLQVQDQGCGFEPDRALADSACGGLIAMDERARLLGGQLTIESAPGLGTRVTAEFPLSTGIGGAQEA</sequence>
<dbReference type="InterPro" id="IPR003594">
    <property type="entry name" value="HATPase_dom"/>
</dbReference>
<dbReference type="Gene3D" id="3.30.565.10">
    <property type="entry name" value="Histidine kinase-like ATPase, C-terminal domain"/>
    <property type="match status" value="1"/>
</dbReference>
<organism evidence="6">
    <name type="scientific">marine sediment metagenome</name>
    <dbReference type="NCBI Taxonomy" id="412755"/>
    <lineage>
        <taxon>unclassified sequences</taxon>
        <taxon>metagenomes</taxon>
        <taxon>ecological metagenomes</taxon>
    </lineage>
</organism>
<name>X0XGP3_9ZZZZ</name>
<keyword evidence="3" id="KW-0808">Transferase</keyword>
<dbReference type="AlphaFoldDB" id="X0XGP3"/>
<dbReference type="PANTHER" id="PTHR24421:SF10">
    <property type="entry name" value="NITRATE_NITRITE SENSOR PROTEIN NARQ"/>
    <property type="match status" value="1"/>
</dbReference>
<dbReference type="GO" id="GO:0004673">
    <property type="term" value="F:protein histidine kinase activity"/>
    <property type="evidence" value="ECO:0007669"/>
    <property type="project" value="UniProtKB-EC"/>
</dbReference>
<protein>
    <recommendedName>
        <fullName evidence="2">histidine kinase</fullName>
        <ecNumber evidence="2">2.7.13.3</ecNumber>
    </recommendedName>
</protein>
<dbReference type="InterPro" id="IPR005467">
    <property type="entry name" value="His_kinase_dom"/>
</dbReference>
<keyword evidence="4" id="KW-0418">Kinase</keyword>
<dbReference type="SUPFAM" id="SSF55874">
    <property type="entry name" value="ATPase domain of HSP90 chaperone/DNA topoisomerase II/histidine kinase"/>
    <property type="match status" value="1"/>
</dbReference>
<evidence type="ECO:0000256" key="1">
    <source>
        <dbReference type="ARBA" id="ARBA00000085"/>
    </source>
</evidence>
<comment type="caution">
    <text evidence="6">The sequence shown here is derived from an EMBL/GenBank/DDBJ whole genome shotgun (WGS) entry which is preliminary data.</text>
</comment>
<dbReference type="InterPro" id="IPR050482">
    <property type="entry name" value="Sensor_HK_TwoCompSys"/>
</dbReference>
<dbReference type="PANTHER" id="PTHR24421">
    <property type="entry name" value="NITRATE/NITRITE SENSOR PROTEIN NARX-RELATED"/>
    <property type="match status" value="1"/>
</dbReference>
<dbReference type="CDD" id="cd16917">
    <property type="entry name" value="HATPase_UhpB-NarQ-NarX-like"/>
    <property type="match status" value="1"/>
</dbReference>
<dbReference type="GO" id="GO:0000160">
    <property type="term" value="P:phosphorelay signal transduction system"/>
    <property type="evidence" value="ECO:0007669"/>
    <property type="project" value="UniProtKB-KW"/>
</dbReference>
<reference evidence="6" key="1">
    <citation type="journal article" date="2014" name="Front. Microbiol.">
        <title>High frequency of phylogenetically diverse reductive dehalogenase-homologous genes in deep subseafloor sedimentary metagenomes.</title>
        <authorList>
            <person name="Kawai M."/>
            <person name="Futagami T."/>
            <person name="Toyoda A."/>
            <person name="Takaki Y."/>
            <person name="Nishi S."/>
            <person name="Hori S."/>
            <person name="Arai W."/>
            <person name="Tsubouchi T."/>
            <person name="Morono Y."/>
            <person name="Uchiyama I."/>
            <person name="Ito T."/>
            <person name="Fujiyama A."/>
            <person name="Inagaki F."/>
            <person name="Takami H."/>
        </authorList>
    </citation>
    <scope>NUCLEOTIDE SEQUENCE</scope>
    <source>
        <strain evidence="6">Expedition CK06-06</strain>
    </source>
</reference>
<dbReference type="InterPro" id="IPR036890">
    <property type="entry name" value="HATPase_C_sf"/>
</dbReference>
<comment type="catalytic activity">
    <reaction evidence="1">
        <text>ATP + protein L-histidine = ADP + protein N-phospho-L-histidine.</text>
        <dbReference type="EC" id="2.7.13.3"/>
    </reaction>
</comment>
<proteinExistence type="predicted"/>
<feature type="domain" description="Histidine kinase" evidence="5">
    <location>
        <begin position="1"/>
        <end position="159"/>
    </location>
</feature>
<evidence type="ECO:0000256" key="3">
    <source>
        <dbReference type="ARBA" id="ARBA00022679"/>
    </source>
</evidence>
<dbReference type="EC" id="2.7.13.3" evidence="2"/>
<evidence type="ECO:0000313" key="6">
    <source>
        <dbReference type="EMBL" id="GAG42295.1"/>
    </source>
</evidence>
<dbReference type="PROSITE" id="PS50109">
    <property type="entry name" value="HIS_KIN"/>
    <property type="match status" value="1"/>
</dbReference>
<gene>
    <name evidence="6" type="ORF">S01H1_82946</name>
</gene>
<evidence type="ECO:0000256" key="2">
    <source>
        <dbReference type="ARBA" id="ARBA00012438"/>
    </source>
</evidence>